<dbReference type="GO" id="GO:0032259">
    <property type="term" value="P:methylation"/>
    <property type="evidence" value="ECO:0007669"/>
    <property type="project" value="UniProtKB-KW"/>
</dbReference>
<reference evidence="3 4" key="1">
    <citation type="submission" date="2014-08" db="EMBL/GenBank/DDBJ databases">
        <title>Draft genome sequence of a novel L-asparaginase producing marine bacterium, Halomonas campaniensis.</title>
        <authorList>
            <person name="Sundarakrishnan B."/>
            <person name="Moushumi Priya A."/>
            <person name="Raman G."/>
            <person name="Sakthivel N."/>
            <person name="Park S."/>
            <person name="Jayachandran S."/>
        </authorList>
    </citation>
    <scope>NUCLEOTIDE SEQUENCE [LARGE SCALE GENOMIC DNA]</scope>
    <source>
        <strain evidence="3 4">SK03</strain>
    </source>
</reference>
<sequence length="192" mass="21608">MSSDPWLQRWLPLITDRADCGPVLELGCGAGEDSAILVGAGVDLVALDLSEESVTTARDRIPNARFFVQDLRDPFPLESEKASVVVASLSLHYFPWAETLRLVTRIRDTLNDSGIFLCRLNSTNDHNFGASGHPLIDKNYYSVHGEPKRFFDRSSIEHLFQSGWNMLSLEEMITHKYAMPKSIWEAILVKDV</sequence>
<accession>A0A246RWS3</accession>
<protein>
    <submittedName>
        <fullName evidence="3">Methyltransferase</fullName>
    </submittedName>
</protein>
<dbReference type="CDD" id="cd02440">
    <property type="entry name" value="AdoMet_MTases"/>
    <property type="match status" value="1"/>
</dbReference>
<dbReference type="Proteomes" id="UP000197334">
    <property type="component" value="Unassembled WGS sequence"/>
</dbReference>
<dbReference type="PANTHER" id="PTHR43861">
    <property type="entry name" value="TRANS-ACONITATE 2-METHYLTRANSFERASE-RELATED"/>
    <property type="match status" value="1"/>
</dbReference>
<organism evidence="3 4">
    <name type="scientific">Halomonas campaniensis</name>
    <dbReference type="NCBI Taxonomy" id="213554"/>
    <lineage>
        <taxon>Bacteria</taxon>
        <taxon>Pseudomonadati</taxon>
        <taxon>Pseudomonadota</taxon>
        <taxon>Gammaproteobacteria</taxon>
        <taxon>Oceanospirillales</taxon>
        <taxon>Halomonadaceae</taxon>
        <taxon>Halomonas</taxon>
    </lineage>
</organism>
<dbReference type="Gene3D" id="3.40.50.150">
    <property type="entry name" value="Vaccinia Virus protein VP39"/>
    <property type="match status" value="1"/>
</dbReference>
<name>A0A246RWS3_9GAMM</name>
<evidence type="ECO:0000256" key="1">
    <source>
        <dbReference type="ARBA" id="ARBA00022679"/>
    </source>
</evidence>
<dbReference type="GO" id="GO:0008168">
    <property type="term" value="F:methyltransferase activity"/>
    <property type="evidence" value="ECO:0007669"/>
    <property type="project" value="UniProtKB-KW"/>
</dbReference>
<evidence type="ECO:0000313" key="4">
    <source>
        <dbReference type="Proteomes" id="UP000197334"/>
    </source>
</evidence>
<proteinExistence type="predicted"/>
<feature type="domain" description="Methyltransferase" evidence="2">
    <location>
        <begin position="23"/>
        <end position="114"/>
    </location>
</feature>
<keyword evidence="3" id="KW-0489">Methyltransferase</keyword>
<evidence type="ECO:0000313" key="3">
    <source>
        <dbReference type="EMBL" id="OWV28619.1"/>
    </source>
</evidence>
<gene>
    <name evidence="3" type="ORF">JI62_13105</name>
</gene>
<evidence type="ECO:0000259" key="2">
    <source>
        <dbReference type="Pfam" id="PF13649"/>
    </source>
</evidence>
<keyword evidence="1 3" id="KW-0808">Transferase</keyword>
<dbReference type="AlphaFoldDB" id="A0A246RWS3"/>
<dbReference type="OrthoDB" id="323463at2"/>
<comment type="caution">
    <text evidence="3">The sequence shown here is derived from an EMBL/GenBank/DDBJ whole genome shotgun (WGS) entry which is preliminary data.</text>
</comment>
<dbReference type="RefSeq" id="WP_088700607.1">
    <property type="nucleotide sequence ID" value="NZ_JPUA01000034.1"/>
</dbReference>
<dbReference type="InterPro" id="IPR041698">
    <property type="entry name" value="Methyltransf_25"/>
</dbReference>
<dbReference type="InterPro" id="IPR029063">
    <property type="entry name" value="SAM-dependent_MTases_sf"/>
</dbReference>
<dbReference type="Pfam" id="PF13649">
    <property type="entry name" value="Methyltransf_25"/>
    <property type="match status" value="1"/>
</dbReference>
<dbReference type="EMBL" id="JPUA01000034">
    <property type="protein sequence ID" value="OWV28619.1"/>
    <property type="molecule type" value="Genomic_DNA"/>
</dbReference>
<keyword evidence="4" id="KW-1185">Reference proteome</keyword>
<dbReference type="SUPFAM" id="SSF53335">
    <property type="entry name" value="S-adenosyl-L-methionine-dependent methyltransferases"/>
    <property type="match status" value="1"/>
</dbReference>